<evidence type="ECO:0000313" key="2">
    <source>
        <dbReference type="EMBL" id="CAJ1374599.1"/>
    </source>
</evidence>
<gene>
    <name evidence="2" type="ORF">EVOR1521_LOCUS4113</name>
</gene>
<dbReference type="Gene3D" id="1.10.720.30">
    <property type="entry name" value="SAP domain"/>
    <property type="match status" value="1"/>
</dbReference>
<dbReference type="EMBL" id="CAUJNA010000264">
    <property type="protein sequence ID" value="CAJ1374599.1"/>
    <property type="molecule type" value="Genomic_DNA"/>
</dbReference>
<dbReference type="SUPFAM" id="SSF68906">
    <property type="entry name" value="SAP domain"/>
    <property type="match status" value="1"/>
</dbReference>
<evidence type="ECO:0000313" key="3">
    <source>
        <dbReference type="Proteomes" id="UP001178507"/>
    </source>
</evidence>
<reference evidence="2" key="1">
    <citation type="submission" date="2023-08" db="EMBL/GenBank/DDBJ databases">
        <authorList>
            <person name="Chen Y."/>
            <person name="Shah S."/>
            <person name="Dougan E. K."/>
            <person name="Thang M."/>
            <person name="Chan C."/>
        </authorList>
    </citation>
    <scope>NUCLEOTIDE SEQUENCE</scope>
</reference>
<name>A0AA36HSM9_9DINO</name>
<proteinExistence type="predicted"/>
<accession>A0AA36HSM9</accession>
<comment type="caution">
    <text evidence="2">The sequence shown here is derived from an EMBL/GenBank/DDBJ whole genome shotgun (WGS) entry which is preliminary data.</text>
</comment>
<evidence type="ECO:0000256" key="1">
    <source>
        <dbReference type="SAM" id="MobiDB-lite"/>
    </source>
</evidence>
<protein>
    <recommendedName>
        <fullName evidence="4">SAP domain-containing protein</fullName>
    </recommendedName>
</protein>
<organism evidence="2 3">
    <name type="scientific">Effrenium voratum</name>
    <dbReference type="NCBI Taxonomy" id="2562239"/>
    <lineage>
        <taxon>Eukaryota</taxon>
        <taxon>Sar</taxon>
        <taxon>Alveolata</taxon>
        <taxon>Dinophyceae</taxon>
        <taxon>Suessiales</taxon>
        <taxon>Symbiodiniaceae</taxon>
        <taxon>Effrenium</taxon>
    </lineage>
</organism>
<feature type="compositionally biased region" description="Basic and acidic residues" evidence="1">
    <location>
        <begin position="1"/>
        <end position="12"/>
    </location>
</feature>
<keyword evidence="3" id="KW-1185">Reference proteome</keyword>
<dbReference type="Proteomes" id="UP001178507">
    <property type="component" value="Unassembled WGS sequence"/>
</dbReference>
<feature type="region of interest" description="Disordered" evidence="1">
    <location>
        <begin position="1"/>
        <end position="69"/>
    </location>
</feature>
<sequence length="120" mass="13264">MVKRAADAHMDVEAPPNPELPFAHLRSKTSFEAEEHPSKCMRSGSPASTAVSSPEMGPTPEDRDHAHHSNLWRLPVKELKARLEALGADLKGVTEKTELVNLLEQLQPAPKKEEVPPFEL</sequence>
<dbReference type="InterPro" id="IPR036361">
    <property type="entry name" value="SAP_dom_sf"/>
</dbReference>
<evidence type="ECO:0008006" key="4">
    <source>
        <dbReference type="Google" id="ProtNLM"/>
    </source>
</evidence>
<dbReference type="AlphaFoldDB" id="A0AA36HSM9"/>
<feature type="compositionally biased region" description="Basic and acidic residues" evidence="1">
    <location>
        <begin position="29"/>
        <end position="38"/>
    </location>
</feature>